<protein>
    <recommendedName>
        <fullName evidence="1">DUF7154 domain-containing protein</fullName>
    </recommendedName>
</protein>
<keyword evidence="3" id="KW-1185">Reference proteome</keyword>
<organism evidence="2 3">
    <name type="scientific">Caenorhabditis nigoni</name>
    <dbReference type="NCBI Taxonomy" id="1611254"/>
    <lineage>
        <taxon>Eukaryota</taxon>
        <taxon>Metazoa</taxon>
        <taxon>Ecdysozoa</taxon>
        <taxon>Nematoda</taxon>
        <taxon>Chromadorea</taxon>
        <taxon>Rhabditida</taxon>
        <taxon>Rhabditina</taxon>
        <taxon>Rhabditomorpha</taxon>
        <taxon>Rhabditoidea</taxon>
        <taxon>Rhabditidae</taxon>
        <taxon>Peloderinae</taxon>
        <taxon>Caenorhabditis</taxon>
    </lineage>
</organism>
<dbReference type="PANTHER" id="PTHR23062">
    <property type="entry name" value="HYPOTHETICAL PROTEIN C.ELEGANS"/>
    <property type="match status" value="1"/>
</dbReference>
<evidence type="ECO:0000313" key="2">
    <source>
        <dbReference type="EMBL" id="PIC53819.1"/>
    </source>
</evidence>
<dbReference type="AlphaFoldDB" id="A0A2G5VPS4"/>
<feature type="domain" description="DUF7154" evidence="1">
    <location>
        <begin position="262"/>
        <end position="370"/>
    </location>
</feature>
<comment type="caution">
    <text evidence="2">The sequence shown here is derived from an EMBL/GenBank/DDBJ whole genome shotgun (WGS) entry which is preliminary data.</text>
</comment>
<name>A0A2G5VPS4_9PELO</name>
<evidence type="ECO:0000313" key="3">
    <source>
        <dbReference type="Proteomes" id="UP000230233"/>
    </source>
</evidence>
<gene>
    <name evidence="2" type="primary">Cnig_chr_I.g3356</name>
    <name evidence="2" type="ORF">B9Z55_003356</name>
</gene>
<dbReference type="EMBL" id="PDUG01000001">
    <property type="protein sequence ID" value="PIC53819.1"/>
    <property type="molecule type" value="Genomic_DNA"/>
</dbReference>
<reference evidence="3" key="1">
    <citation type="submission" date="2017-10" db="EMBL/GenBank/DDBJ databases">
        <title>Rapid genome shrinkage in a self-fertile nematode reveals novel sperm competition proteins.</title>
        <authorList>
            <person name="Yin D."/>
            <person name="Schwarz E.M."/>
            <person name="Thomas C.G."/>
            <person name="Felde R.L."/>
            <person name="Korf I.F."/>
            <person name="Cutter A.D."/>
            <person name="Schartner C.M."/>
            <person name="Ralston E.J."/>
            <person name="Meyer B.J."/>
            <person name="Haag E.S."/>
        </authorList>
    </citation>
    <scope>NUCLEOTIDE SEQUENCE [LARGE SCALE GENOMIC DNA]</scope>
    <source>
        <strain evidence="3">JU1422</strain>
    </source>
</reference>
<dbReference type="InterPro" id="IPR055578">
    <property type="entry name" value="DUF7154"/>
</dbReference>
<sequence>MIAQCKFIVKIGDYSLDGFCDPYQQKWQVDTGNGIEQYKELKGVCVLKREYTNHVLPIKLKVQAKVECLPTDPATYLFAYSNDLVYSDIESAMYVLDNTIADFPTRFVQAATVRFDMKTKEDFVFHEGDTLADSYRNSREHMKKQQVDPSQRFESSETGSDVLDMLERFVNTNRPNICGSFALIYMKRSPNEVEISKIVEKLRIYHIQFSIAAVHPSSGGLHPETLYDLAAKTNGFCTFSNDEYALFVNPHVIWPNLYYALNLKVSGTGKMNLPPITFPKQLYMMPLLVVGVQRTATAESFQSLTISSYDTQSGEIVPITVTKEQLKPTQDNSFNSFRGWFFMSGFPTTYNITLEYSYAMEDIIQIRITSTTPNDHWLPYQDV</sequence>
<dbReference type="STRING" id="1611254.A0A2G5VPS4"/>
<evidence type="ECO:0000259" key="1">
    <source>
        <dbReference type="Pfam" id="PF23673"/>
    </source>
</evidence>
<dbReference type="PANTHER" id="PTHR23062:SF3">
    <property type="entry name" value="ANF_RECEPTOR DOMAIN-CONTAINING PROTEIN-RELATED"/>
    <property type="match status" value="1"/>
</dbReference>
<dbReference type="GO" id="GO:0045087">
    <property type="term" value="P:innate immune response"/>
    <property type="evidence" value="ECO:0007669"/>
    <property type="project" value="TreeGrafter"/>
</dbReference>
<proteinExistence type="predicted"/>
<dbReference type="Pfam" id="PF23673">
    <property type="entry name" value="DUF7154"/>
    <property type="match status" value="1"/>
</dbReference>
<accession>A0A2G5VPS4</accession>
<dbReference type="Proteomes" id="UP000230233">
    <property type="component" value="Chromosome I"/>
</dbReference>